<evidence type="ECO:0008006" key="3">
    <source>
        <dbReference type="Google" id="ProtNLM"/>
    </source>
</evidence>
<dbReference type="AlphaFoldDB" id="B3QT36"/>
<keyword evidence="2" id="KW-1185">Reference proteome</keyword>
<organism evidence="1 2">
    <name type="scientific">Chloroherpeton thalassium (strain ATCC 35110 / GB-78)</name>
    <dbReference type="NCBI Taxonomy" id="517418"/>
    <lineage>
        <taxon>Bacteria</taxon>
        <taxon>Pseudomonadati</taxon>
        <taxon>Chlorobiota</taxon>
        <taxon>Chlorobiia</taxon>
        <taxon>Chlorobiales</taxon>
        <taxon>Chloroherpetonaceae</taxon>
        <taxon>Chloroherpeton</taxon>
    </lineage>
</organism>
<gene>
    <name evidence="1" type="ordered locus">Ctha_1677</name>
</gene>
<evidence type="ECO:0000313" key="2">
    <source>
        <dbReference type="Proteomes" id="UP000001208"/>
    </source>
</evidence>
<dbReference type="EMBL" id="CP001100">
    <property type="protein sequence ID" value="ACF14135.1"/>
    <property type="molecule type" value="Genomic_DNA"/>
</dbReference>
<protein>
    <recommendedName>
        <fullName evidence="3">GIY-YIG domain-containing protein</fullName>
    </recommendedName>
</protein>
<sequence length="97" mass="11104">MLKHSSKHAFAEVIINMKAPEQKGVFCLYDNKEDVVFIGEAESSLRTTLKQFRANRRAGILMYSAEVVSDPKTRSQELIRGYKEMYGQLPLYNQSSN</sequence>
<reference evidence="1 2" key="1">
    <citation type="submission" date="2008-06" db="EMBL/GenBank/DDBJ databases">
        <title>Complete sequence of Chloroherpeton thalassium ATCC 35110.</title>
        <authorList>
            <consortium name="US DOE Joint Genome Institute"/>
            <person name="Lucas S."/>
            <person name="Copeland A."/>
            <person name="Lapidus A."/>
            <person name="Glavina del Rio T."/>
            <person name="Dalin E."/>
            <person name="Tice H."/>
            <person name="Bruce D."/>
            <person name="Goodwin L."/>
            <person name="Pitluck S."/>
            <person name="Schmutz J."/>
            <person name="Larimer F."/>
            <person name="Land M."/>
            <person name="Hauser L."/>
            <person name="Kyrpides N."/>
            <person name="Mikhailova N."/>
            <person name="Liu Z."/>
            <person name="Li T."/>
            <person name="Zhao F."/>
            <person name="Overmann J."/>
            <person name="Bryant D.A."/>
            <person name="Richardson P."/>
        </authorList>
    </citation>
    <scope>NUCLEOTIDE SEQUENCE [LARGE SCALE GENOMIC DNA]</scope>
    <source>
        <strain evidence="2">ATCC 35110 / GB-78</strain>
    </source>
</reference>
<dbReference type="HOGENOM" id="CLU_2341678_0_0_10"/>
<accession>B3QT36</accession>
<dbReference type="Proteomes" id="UP000001208">
    <property type="component" value="Chromosome"/>
</dbReference>
<evidence type="ECO:0000313" key="1">
    <source>
        <dbReference type="EMBL" id="ACF14135.1"/>
    </source>
</evidence>
<dbReference type="RefSeq" id="WP_012500219.1">
    <property type="nucleotide sequence ID" value="NC_011026.1"/>
</dbReference>
<proteinExistence type="predicted"/>
<name>B3QT36_CHLT3</name>
<dbReference type="KEGG" id="cts:Ctha_1677"/>